<dbReference type="AlphaFoldDB" id="A0A510JL84"/>
<dbReference type="FunFam" id="3.30.2310.20:FF:000003">
    <property type="entry name" value="Type II toxin-antitoxin system YafQ family toxin"/>
    <property type="match status" value="1"/>
</dbReference>
<evidence type="ECO:0000256" key="2">
    <source>
        <dbReference type="ARBA" id="ARBA00061366"/>
    </source>
</evidence>
<name>A0A510JL84_9FUSO</name>
<dbReference type="InterPro" id="IPR035093">
    <property type="entry name" value="RelE/ParE_toxin_dom_sf"/>
</dbReference>
<comment type="similarity">
    <text evidence="2">Belongs to the RelE toxin family. YafQ subfamily.</text>
</comment>
<feature type="active site" description="Proton donor" evidence="3">
    <location>
        <position position="93"/>
    </location>
</feature>
<dbReference type="Pfam" id="PF15738">
    <property type="entry name" value="YafQ_toxin"/>
    <property type="match status" value="1"/>
</dbReference>
<dbReference type="PANTHER" id="PTHR40588">
    <property type="entry name" value="MRNA INTERFERASE TOXIN YAFQ"/>
    <property type="match status" value="1"/>
</dbReference>
<dbReference type="NCBIfam" id="TIGR02385">
    <property type="entry name" value="RelE_StbE"/>
    <property type="match status" value="1"/>
</dbReference>
<keyword evidence="5" id="KW-1185">Reference proteome</keyword>
<dbReference type="InterPro" id="IPR004386">
    <property type="entry name" value="Toxin_YafQ-like"/>
</dbReference>
<proteinExistence type="inferred from homology"/>
<organism evidence="4 5">
    <name type="scientific">Leptotrichia shahii</name>
    <dbReference type="NCBI Taxonomy" id="157691"/>
    <lineage>
        <taxon>Bacteria</taxon>
        <taxon>Fusobacteriati</taxon>
        <taxon>Fusobacteriota</taxon>
        <taxon>Fusobacteriia</taxon>
        <taxon>Fusobacteriales</taxon>
        <taxon>Leptotrichiaceae</taxon>
        <taxon>Leptotrichia</taxon>
    </lineage>
</organism>
<evidence type="ECO:0000313" key="5">
    <source>
        <dbReference type="Proteomes" id="UP000322617"/>
    </source>
</evidence>
<evidence type="ECO:0000256" key="1">
    <source>
        <dbReference type="ARBA" id="ARBA00022649"/>
    </source>
</evidence>
<dbReference type="Gene3D" id="3.30.2310.20">
    <property type="entry name" value="RelE-like"/>
    <property type="match status" value="1"/>
</dbReference>
<dbReference type="STRING" id="1122172.GCA_000373045_01314"/>
<keyword evidence="1" id="KW-1277">Toxin-antitoxin system</keyword>
<dbReference type="GO" id="GO:0006402">
    <property type="term" value="P:mRNA catabolic process"/>
    <property type="evidence" value="ECO:0007669"/>
    <property type="project" value="TreeGrafter"/>
</dbReference>
<dbReference type="InterPro" id="IPR007712">
    <property type="entry name" value="RelE/ParE_toxin"/>
</dbReference>
<protein>
    <submittedName>
        <fullName evidence="4">Toxin-antitoxin system, toxin component, RelEfamily</fullName>
    </submittedName>
</protein>
<dbReference type="KEGG" id="lsz:JCM16776_0305"/>
<evidence type="ECO:0000256" key="3">
    <source>
        <dbReference type="PIRSR" id="PIRSR006156-1"/>
    </source>
</evidence>
<dbReference type="Proteomes" id="UP000322617">
    <property type="component" value="Chromosome"/>
</dbReference>
<dbReference type="GO" id="GO:0004521">
    <property type="term" value="F:RNA endonuclease activity"/>
    <property type="evidence" value="ECO:0007669"/>
    <property type="project" value="TreeGrafter"/>
</dbReference>
<dbReference type="PIRSF" id="PIRSF006156">
    <property type="entry name" value="YafQ"/>
    <property type="match status" value="1"/>
</dbReference>
<dbReference type="RefSeq" id="WP_018450944.1">
    <property type="nucleotide sequence ID" value="NZ_AP019827.1"/>
</dbReference>
<accession>A0A510JL84</accession>
<dbReference type="PANTHER" id="PTHR40588:SF1">
    <property type="entry name" value="MRNA INTERFERASE TOXIN YAFQ"/>
    <property type="match status" value="1"/>
</dbReference>
<evidence type="ECO:0000313" key="4">
    <source>
        <dbReference type="EMBL" id="BBM40092.1"/>
    </source>
</evidence>
<sequence length="98" mass="11370">MKNNDKMIYSIHTTKQFRKSLKRVERRGYNTSLLNEVIEMLAKGEKLPEKNKDHSLIGDYVGHRECHIAPDWLLIYKITEKGLILLLTDTGTHSDLFG</sequence>
<gene>
    <name evidence="4" type="ORF">JCM16776_0305</name>
</gene>
<dbReference type="EMBL" id="AP019827">
    <property type="protein sequence ID" value="BBM40092.1"/>
    <property type="molecule type" value="Genomic_DNA"/>
</dbReference>
<reference evidence="4 5" key="1">
    <citation type="submission" date="2019-07" db="EMBL/GenBank/DDBJ databases">
        <title>Complete Genome Sequence of Leptotrichia shahii Strain JCM 16776.</title>
        <authorList>
            <person name="Watanabe S."/>
            <person name="Cui L."/>
        </authorList>
    </citation>
    <scope>NUCLEOTIDE SEQUENCE [LARGE SCALE GENOMIC DNA]</scope>
    <source>
        <strain evidence="4 5">JCM16776</strain>
    </source>
</reference>
<dbReference type="GO" id="GO:0006415">
    <property type="term" value="P:translational termination"/>
    <property type="evidence" value="ECO:0007669"/>
    <property type="project" value="TreeGrafter"/>
</dbReference>
<dbReference type="SUPFAM" id="SSF143011">
    <property type="entry name" value="RelE-like"/>
    <property type="match status" value="1"/>
</dbReference>